<sequence>MWVPGSELRSSVRAVTALTTVLGVGGSARLGVWGMRILRIRGFVSDLSESMDMGAGSNREAGGAFRKREKAEEDRVHHYRWLTSGRAVSALNH</sequence>
<keyword evidence="1" id="KW-0812">Transmembrane</keyword>
<dbReference type="SUPFAM" id="SSF64602">
    <property type="entry name" value="F1 ATPase inhibitor, IF1, C-terminal domain"/>
    <property type="match status" value="1"/>
</dbReference>
<dbReference type="AlphaFoldDB" id="A0A8C6MRQ3"/>
<keyword evidence="3" id="KW-1185">Reference proteome</keyword>
<protein>
    <submittedName>
        <fullName evidence="2">Uncharacterized protein</fullName>
    </submittedName>
</protein>
<evidence type="ECO:0000256" key="1">
    <source>
        <dbReference type="SAM" id="Phobius"/>
    </source>
</evidence>
<reference evidence="2" key="1">
    <citation type="submission" date="2025-08" db="UniProtKB">
        <authorList>
            <consortium name="Ensembl"/>
        </authorList>
    </citation>
    <scope>IDENTIFICATION</scope>
</reference>
<reference evidence="2" key="2">
    <citation type="submission" date="2025-09" db="UniProtKB">
        <authorList>
            <consortium name="Ensembl"/>
        </authorList>
    </citation>
    <scope>IDENTIFICATION</scope>
</reference>
<keyword evidence="1" id="KW-1133">Transmembrane helix</keyword>
<name>A0A8C6MRQ3_MUSSI</name>
<evidence type="ECO:0000313" key="3">
    <source>
        <dbReference type="Proteomes" id="UP000694415"/>
    </source>
</evidence>
<keyword evidence="1" id="KW-0472">Membrane</keyword>
<dbReference type="Ensembl" id="ENSMSIT00000010087.1">
    <property type="protein sequence ID" value="ENSMSIP00000007933.1"/>
    <property type="gene ID" value="ENSMSIG00000007052.1"/>
</dbReference>
<organism evidence="2 3">
    <name type="scientific">Mus spicilegus</name>
    <name type="common">Mound-building mouse</name>
    <dbReference type="NCBI Taxonomy" id="10103"/>
    <lineage>
        <taxon>Eukaryota</taxon>
        <taxon>Metazoa</taxon>
        <taxon>Chordata</taxon>
        <taxon>Craniata</taxon>
        <taxon>Vertebrata</taxon>
        <taxon>Euteleostomi</taxon>
        <taxon>Mammalia</taxon>
        <taxon>Eutheria</taxon>
        <taxon>Euarchontoglires</taxon>
        <taxon>Glires</taxon>
        <taxon>Rodentia</taxon>
        <taxon>Myomorpha</taxon>
        <taxon>Muroidea</taxon>
        <taxon>Muridae</taxon>
        <taxon>Murinae</taxon>
        <taxon>Mus</taxon>
        <taxon>Mus</taxon>
    </lineage>
</organism>
<feature type="transmembrane region" description="Helical" evidence="1">
    <location>
        <begin position="12"/>
        <end position="32"/>
    </location>
</feature>
<evidence type="ECO:0000313" key="2">
    <source>
        <dbReference type="Ensembl" id="ENSMSIP00000007933.1"/>
    </source>
</evidence>
<dbReference type="Gene3D" id="1.20.5.500">
    <property type="entry name" value="Single helix bin"/>
    <property type="match status" value="1"/>
</dbReference>
<dbReference type="Proteomes" id="UP000694415">
    <property type="component" value="Unplaced"/>
</dbReference>
<proteinExistence type="predicted"/>
<accession>A0A8C6MRQ3</accession>